<dbReference type="Proteomes" id="UP000828390">
    <property type="component" value="Unassembled WGS sequence"/>
</dbReference>
<evidence type="ECO:0000313" key="2">
    <source>
        <dbReference type="EMBL" id="KAH3733283.1"/>
    </source>
</evidence>
<reference evidence="2" key="1">
    <citation type="journal article" date="2019" name="bioRxiv">
        <title>The Genome of the Zebra Mussel, Dreissena polymorpha: A Resource for Invasive Species Research.</title>
        <authorList>
            <person name="McCartney M.A."/>
            <person name="Auch B."/>
            <person name="Kono T."/>
            <person name="Mallez S."/>
            <person name="Zhang Y."/>
            <person name="Obille A."/>
            <person name="Becker A."/>
            <person name="Abrahante J.E."/>
            <person name="Garbe J."/>
            <person name="Badalamenti J.P."/>
            <person name="Herman A."/>
            <person name="Mangelson H."/>
            <person name="Liachko I."/>
            <person name="Sullivan S."/>
            <person name="Sone E.D."/>
            <person name="Koren S."/>
            <person name="Silverstein K.A.T."/>
            <person name="Beckman K.B."/>
            <person name="Gohl D.M."/>
        </authorList>
    </citation>
    <scope>NUCLEOTIDE SEQUENCE</scope>
    <source>
        <strain evidence="2">Duluth1</strain>
        <tissue evidence="2">Whole animal</tissue>
    </source>
</reference>
<name>A0A9D4HUM0_DREPO</name>
<comment type="caution">
    <text evidence="2">The sequence shown here is derived from an EMBL/GenBank/DDBJ whole genome shotgun (WGS) entry which is preliminary data.</text>
</comment>
<organism evidence="2 3">
    <name type="scientific">Dreissena polymorpha</name>
    <name type="common">Zebra mussel</name>
    <name type="synonym">Mytilus polymorpha</name>
    <dbReference type="NCBI Taxonomy" id="45954"/>
    <lineage>
        <taxon>Eukaryota</taxon>
        <taxon>Metazoa</taxon>
        <taxon>Spiralia</taxon>
        <taxon>Lophotrochozoa</taxon>
        <taxon>Mollusca</taxon>
        <taxon>Bivalvia</taxon>
        <taxon>Autobranchia</taxon>
        <taxon>Heteroconchia</taxon>
        <taxon>Euheterodonta</taxon>
        <taxon>Imparidentia</taxon>
        <taxon>Neoheterodontei</taxon>
        <taxon>Myida</taxon>
        <taxon>Dreissenoidea</taxon>
        <taxon>Dreissenidae</taxon>
        <taxon>Dreissena</taxon>
    </lineage>
</organism>
<proteinExistence type="predicted"/>
<keyword evidence="1" id="KW-1133">Transmembrane helix</keyword>
<keyword evidence="1" id="KW-0472">Membrane</keyword>
<evidence type="ECO:0000256" key="1">
    <source>
        <dbReference type="SAM" id="Phobius"/>
    </source>
</evidence>
<reference evidence="2" key="2">
    <citation type="submission" date="2020-11" db="EMBL/GenBank/DDBJ databases">
        <authorList>
            <person name="McCartney M.A."/>
            <person name="Auch B."/>
            <person name="Kono T."/>
            <person name="Mallez S."/>
            <person name="Becker A."/>
            <person name="Gohl D.M."/>
            <person name="Silverstein K.A.T."/>
            <person name="Koren S."/>
            <person name="Bechman K.B."/>
            <person name="Herman A."/>
            <person name="Abrahante J.E."/>
            <person name="Garbe J."/>
        </authorList>
    </citation>
    <scope>NUCLEOTIDE SEQUENCE</scope>
    <source>
        <strain evidence="2">Duluth1</strain>
        <tissue evidence="2">Whole animal</tissue>
    </source>
</reference>
<dbReference type="PANTHER" id="PTHR13800">
    <property type="entry name" value="TRANSIENT RECEPTOR POTENTIAL CATION CHANNEL, SUBFAMILY M, MEMBER 6"/>
    <property type="match status" value="1"/>
</dbReference>
<protein>
    <submittedName>
        <fullName evidence="2">Uncharacterized protein</fullName>
    </submittedName>
</protein>
<dbReference type="InterPro" id="IPR050927">
    <property type="entry name" value="TRPM"/>
</dbReference>
<dbReference type="PANTHER" id="PTHR13800:SF1">
    <property type="entry name" value="TRANSIENT RECEPTOR POTENTIAL CATION CHANNEL TRPM"/>
    <property type="match status" value="1"/>
</dbReference>
<dbReference type="GO" id="GO:0005261">
    <property type="term" value="F:monoatomic cation channel activity"/>
    <property type="evidence" value="ECO:0007669"/>
    <property type="project" value="TreeGrafter"/>
</dbReference>
<feature type="transmembrane region" description="Helical" evidence="1">
    <location>
        <begin position="12"/>
        <end position="32"/>
    </location>
</feature>
<dbReference type="GO" id="GO:0030001">
    <property type="term" value="P:metal ion transport"/>
    <property type="evidence" value="ECO:0007669"/>
    <property type="project" value="TreeGrafter"/>
</dbReference>
<accession>A0A9D4HUM0</accession>
<dbReference type="AlphaFoldDB" id="A0A9D4HUM0"/>
<sequence length="123" mass="14581">MYYLVMEYSNKTFLVPPLSILVHVYLVVTSIVKKLGWSKPRDGQWLDKKHQEYLQIFEKTMMSDFLRRKREADQNSLDTRVQNLEKRVDLQIKLIEDEVLGDNHQREFPEFPAGTIITIVIGR</sequence>
<keyword evidence="1" id="KW-0812">Transmembrane</keyword>
<dbReference type="GO" id="GO:0005886">
    <property type="term" value="C:plasma membrane"/>
    <property type="evidence" value="ECO:0007669"/>
    <property type="project" value="TreeGrafter"/>
</dbReference>
<evidence type="ECO:0000313" key="3">
    <source>
        <dbReference type="Proteomes" id="UP000828390"/>
    </source>
</evidence>
<keyword evidence="3" id="KW-1185">Reference proteome</keyword>
<gene>
    <name evidence="2" type="ORF">DPMN_039708</name>
</gene>
<dbReference type="EMBL" id="JAIWYP010000011">
    <property type="protein sequence ID" value="KAH3733283.1"/>
    <property type="molecule type" value="Genomic_DNA"/>
</dbReference>